<keyword evidence="2" id="KW-1185">Reference proteome</keyword>
<evidence type="ECO:0000313" key="1">
    <source>
        <dbReference type="EMBL" id="RRJ85889.1"/>
    </source>
</evidence>
<dbReference type="AlphaFoldDB" id="A0A3P3VWR1"/>
<name>A0A3P3VWR1_9MICO</name>
<reference evidence="1 2" key="1">
    <citation type="submission" date="2018-11" db="EMBL/GenBank/DDBJ databases">
        <title>YIM 102482-1 draft genome.</title>
        <authorList>
            <person name="Li G."/>
            <person name="Jiang Y."/>
        </authorList>
    </citation>
    <scope>NUCLEOTIDE SEQUENCE [LARGE SCALE GENOMIC DNA]</scope>
    <source>
        <strain evidence="1 2">YIM 102482-1</strain>
    </source>
</reference>
<dbReference type="RefSeq" id="WP_124973398.1">
    <property type="nucleotide sequence ID" value="NZ_RQVS01000014.1"/>
</dbReference>
<sequence>MDTFTTFEALHNHVLAQFPDSAAPYINLHAGIRATDLDDWMYDIATIEELQQVIEITTAALDPMLALEARSQASMRAGVESVNGQLVSGITLHDGYKGVARHAAIVLAERTAN</sequence>
<protein>
    <submittedName>
        <fullName evidence="1">Uncharacterized protein</fullName>
    </submittedName>
</protein>
<proteinExistence type="predicted"/>
<organism evidence="1 2">
    <name type="scientific">Gulosibacter macacae</name>
    <dbReference type="NCBI Taxonomy" id="2488791"/>
    <lineage>
        <taxon>Bacteria</taxon>
        <taxon>Bacillati</taxon>
        <taxon>Actinomycetota</taxon>
        <taxon>Actinomycetes</taxon>
        <taxon>Micrococcales</taxon>
        <taxon>Microbacteriaceae</taxon>
        <taxon>Gulosibacter</taxon>
    </lineage>
</organism>
<dbReference type="Proteomes" id="UP000274391">
    <property type="component" value="Unassembled WGS sequence"/>
</dbReference>
<evidence type="ECO:0000313" key="2">
    <source>
        <dbReference type="Proteomes" id="UP000274391"/>
    </source>
</evidence>
<comment type="caution">
    <text evidence="1">The sequence shown here is derived from an EMBL/GenBank/DDBJ whole genome shotgun (WGS) entry which is preliminary data.</text>
</comment>
<dbReference type="EMBL" id="RQVS01000014">
    <property type="protein sequence ID" value="RRJ85889.1"/>
    <property type="molecule type" value="Genomic_DNA"/>
</dbReference>
<gene>
    <name evidence="1" type="ORF">EG850_10900</name>
</gene>
<accession>A0A3P3VWR1</accession>